<feature type="domain" description="DUF7791" evidence="3">
    <location>
        <begin position="574"/>
        <end position="716"/>
    </location>
</feature>
<dbReference type="InterPro" id="IPR056884">
    <property type="entry name" value="NPHP3-like_N"/>
</dbReference>
<evidence type="ECO:0000313" key="5">
    <source>
        <dbReference type="Proteomes" id="UP000078343"/>
    </source>
</evidence>
<evidence type="ECO:0000313" key="4">
    <source>
        <dbReference type="EMBL" id="OAP62733.1"/>
    </source>
</evidence>
<keyword evidence="1" id="KW-0677">Repeat</keyword>
<proteinExistence type="predicted"/>
<gene>
    <name evidence="4" type="ORF">AYL99_01960</name>
</gene>
<dbReference type="Pfam" id="PF25053">
    <property type="entry name" value="DUF7791"/>
    <property type="match status" value="1"/>
</dbReference>
<dbReference type="Proteomes" id="UP000078343">
    <property type="component" value="Unassembled WGS sequence"/>
</dbReference>
<dbReference type="EMBL" id="LVYI01000002">
    <property type="protein sequence ID" value="OAP62733.1"/>
    <property type="molecule type" value="Genomic_DNA"/>
</dbReference>
<dbReference type="AlphaFoldDB" id="A0A178ZU37"/>
<organism evidence="4 5">
    <name type="scientific">Fonsecaea erecta</name>
    <dbReference type="NCBI Taxonomy" id="1367422"/>
    <lineage>
        <taxon>Eukaryota</taxon>
        <taxon>Fungi</taxon>
        <taxon>Dikarya</taxon>
        <taxon>Ascomycota</taxon>
        <taxon>Pezizomycotina</taxon>
        <taxon>Eurotiomycetes</taxon>
        <taxon>Chaetothyriomycetidae</taxon>
        <taxon>Chaetothyriales</taxon>
        <taxon>Herpotrichiellaceae</taxon>
        <taxon>Fonsecaea</taxon>
    </lineage>
</organism>
<evidence type="ECO:0000256" key="1">
    <source>
        <dbReference type="ARBA" id="ARBA00022737"/>
    </source>
</evidence>
<dbReference type="OrthoDB" id="4155987at2759"/>
<dbReference type="STRING" id="1367422.A0A178ZU37"/>
<keyword evidence="5" id="KW-1185">Reference proteome</keyword>
<dbReference type="Pfam" id="PF24883">
    <property type="entry name" value="NPHP3_N"/>
    <property type="match status" value="1"/>
</dbReference>
<accession>A0A178ZU37</accession>
<dbReference type="InterPro" id="IPR056693">
    <property type="entry name" value="DUF7791"/>
</dbReference>
<dbReference type="Gene3D" id="3.40.50.300">
    <property type="entry name" value="P-loop containing nucleotide triphosphate hydrolases"/>
    <property type="match status" value="1"/>
</dbReference>
<evidence type="ECO:0000259" key="2">
    <source>
        <dbReference type="Pfam" id="PF24883"/>
    </source>
</evidence>
<sequence length="1019" mass="116476">MAEAIAALSLASTILQVIDFGSKFVSTAWKIYDVGHRHLKGPDEVASLDVLSNNLSDVLRDILTQSRATGLANDGNRGIHTLSKECAILIEKLARSLDTLGLKDASRKRAAVVAAFKLAWKREEINALQARLNDFRSQLTLSLLVSVRYYASQSLIQQNAILNELQKAQGSTQAGSSAMNNNFKTSDPFGTSVLNYVTWKLNQSEQAETRRFLKTEIIRAIHDTAVSNSETHTSVMGTTVPDEADRRVRGMLLQSLYYDRMNDREERISEAHETTFQWLLMASDSDKWASFKDWLESDDKLYWITGKPGSGKSTLMKYICFPVQSAEESHPAPRCRKFLEMWSGDQHLVIASFYFWNSGTQTQMTQRGLLMSLLHQIFQQCPQLATLGCPDRWESLNLFGEYLAWEDQELRDTLCRVAKNLVQVDSTLTLFVDGLDEFQGKPEELILLFKTILNFSNIKICVASRPWVEFQDAFQHKPSLMLHDLTHDDIKSYIASKLHDEPMFAQLRRREEEFADRLIEDIVAKAAGVFLWVTLVVSSLIAGMSSGDRISDFKRRLDQLPPDLSELYEKILLSLDDFYLDHAAQLFSLVETSLVPMNLVLASFVDEDDPNLALRQPCRLLSEDETVLRMETMRRRINSRSKGLLEVKGPFSTSEGFKYEDPWDHNRYTVQYLHRTVKDYIESDKAQIILQRVARSPFDPPLKLLAGHVAYIKLLDLERVSALDFWNHNFKECLRLARLVSPDNIPKMVLLLDEMDKMDKVGRATFQALRGIVTLERRPDVEHLYWTFLESFQDEDVDKSAHRFRPLFLTLAVIFGVVEFVRVKAEAGCLISKPICCDTTAQVNDCGEWSLLMIAIQVAAQKFRSEFPASVKEFDFGFDPRHGMLQCLLEKSADPNYLFNHSPRRKTSPLIESVYQLMVFGTTSHALRRGDDSWVERHQFWVETTRLLGRAGRLDKSTVDRALALFLPTWPSYRLQTFVQWSHARKSLRQSLQTVVHGGDPDLSAILDKLIRLAERRGR</sequence>
<name>A0A178ZU37_9EURO</name>
<dbReference type="InterPro" id="IPR027417">
    <property type="entry name" value="P-loop_NTPase"/>
</dbReference>
<comment type="caution">
    <text evidence="4">The sequence shown here is derived from an EMBL/GenBank/DDBJ whole genome shotgun (WGS) entry which is preliminary data.</text>
</comment>
<dbReference type="RefSeq" id="XP_018696100.1">
    <property type="nucleotide sequence ID" value="XM_018833476.1"/>
</dbReference>
<feature type="domain" description="Nephrocystin 3-like N-terminal" evidence="2">
    <location>
        <begin position="289"/>
        <end position="465"/>
    </location>
</feature>
<dbReference type="PANTHER" id="PTHR10039:SF5">
    <property type="entry name" value="NACHT DOMAIN-CONTAINING PROTEIN"/>
    <property type="match status" value="1"/>
</dbReference>
<reference evidence="4 5" key="1">
    <citation type="submission" date="2016-04" db="EMBL/GenBank/DDBJ databases">
        <title>Draft genome of Fonsecaea erecta CBS 125763.</title>
        <authorList>
            <person name="Weiss V.A."/>
            <person name="Vicente V.A."/>
            <person name="Raittz R.T."/>
            <person name="Moreno L.F."/>
            <person name="De Souza E.M."/>
            <person name="Pedrosa F.O."/>
            <person name="Steffens M.B."/>
            <person name="Faoro H."/>
            <person name="Tadra-Sfeir M.Z."/>
            <person name="Najafzadeh M.J."/>
            <person name="Felipe M.S."/>
            <person name="Teixeira M."/>
            <person name="Sun J."/>
            <person name="Xi L."/>
            <person name="Gomes R."/>
            <person name="De Azevedo C.M."/>
            <person name="Salgado C.G."/>
            <person name="Da Silva M.B."/>
            <person name="Nascimento M.F."/>
            <person name="Queiroz-Telles F."/>
            <person name="Attili D.S."/>
            <person name="Gorbushina A."/>
        </authorList>
    </citation>
    <scope>NUCLEOTIDE SEQUENCE [LARGE SCALE GENOMIC DNA]</scope>
    <source>
        <strain evidence="4 5">CBS 125763</strain>
    </source>
</reference>
<dbReference type="GeneID" id="30006130"/>
<dbReference type="PANTHER" id="PTHR10039">
    <property type="entry name" value="AMELOGENIN"/>
    <property type="match status" value="1"/>
</dbReference>
<evidence type="ECO:0000259" key="3">
    <source>
        <dbReference type="Pfam" id="PF25053"/>
    </source>
</evidence>
<protein>
    <submittedName>
        <fullName evidence="4">Uncharacterized protein</fullName>
    </submittedName>
</protein>
<dbReference type="SUPFAM" id="SSF52540">
    <property type="entry name" value="P-loop containing nucleoside triphosphate hydrolases"/>
    <property type="match status" value="1"/>
</dbReference>